<dbReference type="PANTHER" id="PTHR36933:SF1">
    <property type="entry name" value="SLL0788 PROTEIN"/>
    <property type="match status" value="1"/>
</dbReference>
<name>A0ABW4DUG7_9RHOB</name>
<organism evidence="3 4">
    <name type="scientific">Paracoccus nototheniae</name>
    <dbReference type="NCBI Taxonomy" id="2489002"/>
    <lineage>
        <taxon>Bacteria</taxon>
        <taxon>Pseudomonadati</taxon>
        <taxon>Pseudomonadota</taxon>
        <taxon>Alphaproteobacteria</taxon>
        <taxon>Rhodobacterales</taxon>
        <taxon>Paracoccaceae</taxon>
        <taxon>Paracoccus</taxon>
    </lineage>
</organism>
<protein>
    <submittedName>
        <fullName evidence="3">DUF305 domain-containing protein</fullName>
    </submittedName>
</protein>
<evidence type="ECO:0000313" key="4">
    <source>
        <dbReference type="Proteomes" id="UP001597302"/>
    </source>
</evidence>
<feature type="signal peptide" evidence="1">
    <location>
        <begin position="1"/>
        <end position="21"/>
    </location>
</feature>
<comment type="caution">
    <text evidence="3">The sequence shown here is derived from an EMBL/GenBank/DDBJ whole genome shotgun (WGS) entry which is preliminary data.</text>
</comment>
<dbReference type="Pfam" id="PF03713">
    <property type="entry name" value="DUF305"/>
    <property type="match status" value="1"/>
</dbReference>
<dbReference type="Gene3D" id="1.20.1260.10">
    <property type="match status" value="1"/>
</dbReference>
<keyword evidence="4" id="KW-1185">Reference proteome</keyword>
<evidence type="ECO:0000259" key="2">
    <source>
        <dbReference type="Pfam" id="PF03713"/>
    </source>
</evidence>
<accession>A0ABW4DUG7</accession>
<gene>
    <name evidence="3" type="ORF">ACFQ5P_02715</name>
</gene>
<evidence type="ECO:0000256" key="1">
    <source>
        <dbReference type="SAM" id="SignalP"/>
    </source>
</evidence>
<keyword evidence="1" id="KW-0732">Signal</keyword>
<dbReference type="RefSeq" id="WP_207392189.1">
    <property type="nucleotide sequence ID" value="NZ_CBCSAJ010000006.1"/>
</dbReference>
<evidence type="ECO:0000313" key="3">
    <source>
        <dbReference type="EMBL" id="MFD1480201.1"/>
    </source>
</evidence>
<sequence>MNNRTRAIAALAIVMAFPLSAAAQHAHHQRPAEAASALSEEAKTFVAENDAAMERMMAAMHVAPTGDVDRDFIAMMIPHHQGAIDMSRAVLRSSRNVAVRRLAQEIIVTQEDEIRAMRLAIDPPAAAALADVKTEQDR</sequence>
<feature type="domain" description="DUF305" evidence="2">
    <location>
        <begin position="37"/>
        <end position="118"/>
    </location>
</feature>
<dbReference type="PANTHER" id="PTHR36933">
    <property type="entry name" value="SLL0788 PROTEIN"/>
    <property type="match status" value="1"/>
</dbReference>
<proteinExistence type="predicted"/>
<dbReference type="InterPro" id="IPR005183">
    <property type="entry name" value="DUF305_CopM-like"/>
</dbReference>
<reference evidence="4" key="1">
    <citation type="journal article" date="2019" name="Int. J. Syst. Evol. Microbiol.">
        <title>The Global Catalogue of Microorganisms (GCM) 10K type strain sequencing project: providing services to taxonomists for standard genome sequencing and annotation.</title>
        <authorList>
            <consortium name="The Broad Institute Genomics Platform"/>
            <consortium name="The Broad Institute Genome Sequencing Center for Infectious Disease"/>
            <person name="Wu L."/>
            <person name="Ma J."/>
        </authorList>
    </citation>
    <scope>NUCLEOTIDE SEQUENCE [LARGE SCALE GENOMIC DNA]</scope>
    <source>
        <strain evidence="4">CCM 8875</strain>
    </source>
</reference>
<dbReference type="InterPro" id="IPR012347">
    <property type="entry name" value="Ferritin-like"/>
</dbReference>
<dbReference type="EMBL" id="JBHTOQ010000003">
    <property type="protein sequence ID" value="MFD1480201.1"/>
    <property type="molecule type" value="Genomic_DNA"/>
</dbReference>
<feature type="chain" id="PRO_5045339802" evidence="1">
    <location>
        <begin position="22"/>
        <end position="138"/>
    </location>
</feature>
<dbReference type="Proteomes" id="UP001597302">
    <property type="component" value="Unassembled WGS sequence"/>
</dbReference>